<reference evidence="2 3" key="1">
    <citation type="submission" date="2020-02" db="EMBL/GenBank/DDBJ databases">
        <authorList>
            <person name="Kim H.M."/>
            <person name="Jeon C.O."/>
        </authorList>
    </citation>
    <scope>NUCLEOTIDE SEQUENCE [LARGE SCALE GENOMIC DNA]</scope>
    <source>
        <strain evidence="2 3">PeD5</strain>
    </source>
</reference>
<dbReference type="PIRSF" id="PIRSF009320">
    <property type="entry name" value="Nuc_binding_HP_1000"/>
    <property type="match status" value="1"/>
</dbReference>
<comment type="caution">
    <text evidence="2">The sequence shown here is derived from an EMBL/GenBank/DDBJ whole genome shotgun (WGS) entry which is preliminary data.</text>
</comment>
<sequence length="211" mass="21867">MAFIVAVAQRKGGAGKSTLTANLATALAGSGARVALLDTDPQQTLARWGAERAKAGRRATHLDLDAPAGWRVPAALDKLRRSHDFVLLDTPPHADTDAKIAIRGADLVLVPLQPSPADLWAMDATLDLARGEKRPAAIALNRAPASGKLLTMIQAEIAKRGLTLLQPAIGNRTGIAQAFAAGLGVTESAPNSVAAEEMRALAAALKALRNG</sequence>
<protein>
    <submittedName>
        <fullName evidence="2">ParA family protein</fullName>
    </submittedName>
</protein>
<dbReference type="PANTHER" id="PTHR13696">
    <property type="entry name" value="P-LOOP CONTAINING NUCLEOSIDE TRIPHOSPHATE HYDROLASE"/>
    <property type="match status" value="1"/>
</dbReference>
<dbReference type="InterPro" id="IPR002586">
    <property type="entry name" value="CobQ/CobB/MinD/ParA_Nub-bd_dom"/>
</dbReference>
<dbReference type="Gene3D" id="3.40.50.300">
    <property type="entry name" value="P-loop containing nucleotide triphosphate hydrolases"/>
    <property type="match status" value="1"/>
</dbReference>
<name>A0A6M1LL80_9PROT</name>
<dbReference type="CDD" id="cd02042">
    <property type="entry name" value="ParAB_family"/>
    <property type="match status" value="1"/>
</dbReference>
<dbReference type="EMBL" id="JAAIKB010000003">
    <property type="protein sequence ID" value="NGM20594.1"/>
    <property type="molecule type" value="Genomic_DNA"/>
</dbReference>
<dbReference type="AlphaFoldDB" id="A0A6M1LL80"/>
<gene>
    <name evidence="2" type="ORF">G3576_11250</name>
</gene>
<dbReference type="Pfam" id="PF01656">
    <property type="entry name" value="CbiA"/>
    <property type="match status" value="1"/>
</dbReference>
<dbReference type="Proteomes" id="UP000475385">
    <property type="component" value="Unassembled WGS sequence"/>
</dbReference>
<dbReference type="InterPro" id="IPR048089">
    <property type="entry name" value="McdA"/>
</dbReference>
<feature type="domain" description="CobQ/CobB/MinD/ParA nucleotide binding" evidence="1">
    <location>
        <begin position="5"/>
        <end position="181"/>
    </location>
</feature>
<evidence type="ECO:0000259" key="1">
    <source>
        <dbReference type="Pfam" id="PF01656"/>
    </source>
</evidence>
<dbReference type="RefSeq" id="WP_164694471.1">
    <property type="nucleotide sequence ID" value="NZ_JAAIKB010000003.1"/>
</dbReference>
<evidence type="ECO:0000313" key="3">
    <source>
        <dbReference type="Proteomes" id="UP000475385"/>
    </source>
</evidence>
<keyword evidence="3" id="KW-1185">Reference proteome</keyword>
<reference evidence="2 3" key="2">
    <citation type="submission" date="2020-03" db="EMBL/GenBank/DDBJ databases">
        <title>Roseomonas stagni sp. nov., isolated from pond water in Japan.</title>
        <authorList>
            <person name="Furuhata K."/>
            <person name="Miyamoto H."/>
            <person name="Goto K."/>
        </authorList>
    </citation>
    <scope>NUCLEOTIDE SEQUENCE [LARGE SCALE GENOMIC DNA]</scope>
    <source>
        <strain evidence="2 3">PeD5</strain>
    </source>
</reference>
<dbReference type="SUPFAM" id="SSF52540">
    <property type="entry name" value="P-loop containing nucleoside triphosphate hydrolases"/>
    <property type="match status" value="1"/>
</dbReference>
<dbReference type="InterPro" id="IPR027417">
    <property type="entry name" value="P-loop_NTPase"/>
</dbReference>
<dbReference type="PANTHER" id="PTHR13696:SF96">
    <property type="entry name" value="COBQ_COBB_MIND_PARA NUCLEOTIDE BINDING DOMAIN-CONTAINING PROTEIN"/>
    <property type="match status" value="1"/>
</dbReference>
<proteinExistence type="predicted"/>
<accession>A0A6M1LL80</accession>
<organism evidence="2 3">
    <name type="scientific">Falsiroseomonas algicola</name>
    <dbReference type="NCBI Taxonomy" id="2716930"/>
    <lineage>
        <taxon>Bacteria</taxon>
        <taxon>Pseudomonadati</taxon>
        <taxon>Pseudomonadota</taxon>
        <taxon>Alphaproteobacteria</taxon>
        <taxon>Acetobacterales</taxon>
        <taxon>Roseomonadaceae</taxon>
        <taxon>Falsiroseomonas</taxon>
    </lineage>
</organism>
<dbReference type="NCBIfam" id="NF041546">
    <property type="entry name" value="ParA_partition"/>
    <property type="match status" value="1"/>
</dbReference>
<dbReference type="InterPro" id="IPR050678">
    <property type="entry name" value="DNA_Partitioning_ATPase"/>
</dbReference>
<evidence type="ECO:0000313" key="2">
    <source>
        <dbReference type="EMBL" id="NGM20594.1"/>
    </source>
</evidence>